<evidence type="ECO:0000256" key="5">
    <source>
        <dbReference type="ARBA" id="ARBA00022801"/>
    </source>
</evidence>
<keyword evidence="4" id="KW-0479">Metal-binding</keyword>
<evidence type="ECO:0000256" key="10">
    <source>
        <dbReference type="RuleBase" id="RU003983"/>
    </source>
</evidence>
<evidence type="ECO:0000256" key="1">
    <source>
        <dbReference type="ARBA" id="ARBA00022475"/>
    </source>
</evidence>
<keyword evidence="3 11" id="KW-0812">Transmembrane</keyword>
<gene>
    <name evidence="13" type="ORF">R50_0575</name>
</gene>
<feature type="domain" description="Peptidase M48" evidence="12">
    <location>
        <begin position="193"/>
        <end position="384"/>
    </location>
</feature>
<feature type="transmembrane region" description="Helical" evidence="11">
    <location>
        <begin position="276"/>
        <end position="298"/>
    </location>
</feature>
<dbReference type="Gene3D" id="3.30.2010.10">
    <property type="entry name" value="Metalloproteases ('zincins'), catalytic domain"/>
    <property type="match status" value="1"/>
</dbReference>
<keyword evidence="1" id="KW-1003">Cell membrane</keyword>
<comment type="similarity">
    <text evidence="10">Belongs to the peptidase M48 family.</text>
</comment>
<dbReference type="EMBL" id="LR778114">
    <property type="protein sequence ID" value="CAB1128081.1"/>
    <property type="molecule type" value="Genomic_DNA"/>
</dbReference>
<dbReference type="Pfam" id="PF01435">
    <property type="entry name" value="Peptidase_M48"/>
    <property type="match status" value="1"/>
</dbReference>
<evidence type="ECO:0000256" key="9">
    <source>
        <dbReference type="ARBA" id="ARBA00023136"/>
    </source>
</evidence>
<organism evidence="13 14">
    <name type="scientific">Candidatus Hydrogenisulfobacillus filiaventi</name>
    <dbReference type="NCBI Taxonomy" id="2707344"/>
    <lineage>
        <taxon>Bacteria</taxon>
        <taxon>Bacillati</taxon>
        <taxon>Bacillota</taxon>
        <taxon>Clostridia</taxon>
        <taxon>Eubacteriales</taxon>
        <taxon>Clostridiales Family XVII. Incertae Sedis</taxon>
        <taxon>Candidatus Hydrogenisulfobacillus</taxon>
    </lineage>
</organism>
<sequence>MIWIWAFLVYAGSALLPGLLLAARCRRLTARYLSGVGVGIPEEEWAARAFRLRQTAGGLGVLYGLVLWGLVLSAPAPRSGTPPPPWPLALGAFLFWWALLWGGIEAGCHQLLRLLRRSRAHWGEGALRNLFWVALFWSPTVLWIVLLELAPPGLRQAMDRDPWLTGALAVGYLVAVMAIFPLLLPPLMRTRPLDDPVLEARIRALGRRLGVPFRHVYVIPTARHHVANAMVNGWRHPSVYLTEDLVTYFTPAEIDTVVAHECGHVRLHHLWIRAGLNLLWVAVWVSLVFLVPAVGVLAVPLVDILLAALLLYLYFGLFLTAVTRHEESAADHFVVASGLDPITFIRALDKLARFNAVPRRWGRLSRLTQTHPAIRDRIRQVEAWAEQERRWP</sequence>
<feature type="transmembrane region" description="Helical" evidence="11">
    <location>
        <begin position="129"/>
        <end position="151"/>
    </location>
</feature>
<evidence type="ECO:0000313" key="14">
    <source>
        <dbReference type="Proteomes" id="UP000503399"/>
    </source>
</evidence>
<dbReference type="KEGG" id="hfv:R50_0575"/>
<dbReference type="PANTHER" id="PTHR43221">
    <property type="entry name" value="PROTEASE HTPX"/>
    <property type="match status" value="1"/>
</dbReference>
<feature type="transmembrane region" description="Helical" evidence="11">
    <location>
        <begin position="56"/>
        <end position="76"/>
    </location>
</feature>
<feature type="transmembrane region" description="Helical" evidence="11">
    <location>
        <begin position="163"/>
        <end position="184"/>
    </location>
</feature>
<evidence type="ECO:0000256" key="4">
    <source>
        <dbReference type="ARBA" id="ARBA00022723"/>
    </source>
</evidence>
<keyword evidence="6 10" id="KW-0862">Zinc</keyword>
<keyword evidence="7 11" id="KW-1133">Transmembrane helix</keyword>
<feature type="transmembrane region" description="Helical" evidence="11">
    <location>
        <begin position="88"/>
        <end position="108"/>
    </location>
</feature>
<dbReference type="Proteomes" id="UP000503399">
    <property type="component" value="Chromosome"/>
</dbReference>
<proteinExistence type="inferred from homology"/>
<feature type="transmembrane region" description="Helical" evidence="11">
    <location>
        <begin position="304"/>
        <end position="322"/>
    </location>
</feature>
<keyword evidence="8 10" id="KW-0482">Metalloprotease</keyword>
<protein>
    <recommendedName>
        <fullName evidence="12">Peptidase M48 domain-containing protein</fullName>
    </recommendedName>
</protein>
<evidence type="ECO:0000256" key="2">
    <source>
        <dbReference type="ARBA" id="ARBA00022670"/>
    </source>
</evidence>
<dbReference type="InterPro" id="IPR001915">
    <property type="entry name" value="Peptidase_M48"/>
</dbReference>
<dbReference type="GO" id="GO:0006508">
    <property type="term" value="P:proteolysis"/>
    <property type="evidence" value="ECO:0007669"/>
    <property type="project" value="UniProtKB-KW"/>
</dbReference>
<evidence type="ECO:0000256" key="6">
    <source>
        <dbReference type="ARBA" id="ARBA00022833"/>
    </source>
</evidence>
<keyword evidence="2 10" id="KW-0645">Protease</keyword>
<dbReference type="GO" id="GO:0046872">
    <property type="term" value="F:metal ion binding"/>
    <property type="evidence" value="ECO:0007669"/>
    <property type="project" value="UniProtKB-KW"/>
</dbReference>
<evidence type="ECO:0000256" key="3">
    <source>
        <dbReference type="ARBA" id="ARBA00022692"/>
    </source>
</evidence>
<evidence type="ECO:0000256" key="11">
    <source>
        <dbReference type="SAM" id="Phobius"/>
    </source>
</evidence>
<dbReference type="InterPro" id="IPR050083">
    <property type="entry name" value="HtpX_protease"/>
</dbReference>
<keyword evidence="14" id="KW-1185">Reference proteome</keyword>
<keyword evidence="9 11" id="KW-0472">Membrane</keyword>
<evidence type="ECO:0000313" key="13">
    <source>
        <dbReference type="EMBL" id="CAB1128081.1"/>
    </source>
</evidence>
<evidence type="ECO:0000259" key="12">
    <source>
        <dbReference type="Pfam" id="PF01435"/>
    </source>
</evidence>
<keyword evidence="5 10" id="KW-0378">Hydrolase</keyword>
<dbReference type="PANTHER" id="PTHR43221:SF2">
    <property type="entry name" value="PROTEASE HTPX HOMOLOG"/>
    <property type="match status" value="1"/>
</dbReference>
<accession>A0A6F8ZDS7</accession>
<feature type="transmembrane region" description="Helical" evidence="11">
    <location>
        <begin position="6"/>
        <end position="23"/>
    </location>
</feature>
<reference evidence="13 14" key="1">
    <citation type="submission" date="2020-02" db="EMBL/GenBank/DDBJ databases">
        <authorList>
            <person name="Hogendoorn C."/>
        </authorList>
    </citation>
    <scope>NUCLEOTIDE SEQUENCE [LARGE SCALE GENOMIC DNA]</scope>
    <source>
        <strain evidence="13">R501</strain>
    </source>
</reference>
<dbReference type="AlphaFoldDB" id="A0A6F8ZDS7"/>
<name>A0A6F8ZDS7_9FIRM</name>
<evidence type="ECO:0000256" key="7">
    <source>
        <dbReference type="ARBA" id="ARBA00022989"/>
    </source>
</evidence>
<comment type="cofactor">
    <cofactor evidence="10">
        <name>Zn(2+)</name>
        <dbReference type="ChEBI" id="CHEBI:29105"/>
    </cofactor>
    <text evidence="10">Binds 1 zinc ion per subunit.</text>
</comment>
<evidence type="ECO:0000256" key="8">
    <source>
        <dbReference type="ARBA" id="ARBA00023049"/>
    </source>
</evidence>
<dbReference type="GO" id="GO:0004222">
    <property type="term" value="F:metalloendopeptidase activity"/>
    <property type="evidence" value="ECO:0007669"/>
    <property type="project" value="InterPro"/>
</dbReference>